<dbReference type="EMBL" id="CP089983">
    <property type="protein sequence ID" value="WXB06426.1"/>
    <property type="molecule type" value="Genomic_DNA"/>
</dbReference>
<keyword evidence="2" id="KW-0813">Transport</keyword>
<dbReference type="SUPFAM" id="SSF111369">
    <property type="entry name" value="HlyD-like secretion proteins"/>
    <property type="match status" value="1"/>
</dbReference>
<dbReference type="Gene3D" id="2.40.50.100">
    <property type="match status" value="1"/>
</dbReference>
<dbReference type="InterPro" id="IPR006143">
    <property type="entry name" value="RND_pump_MFP"/>
</dbReference>
<dbReference type="NCBIfam" id="TIGR01730">
    <property type="entry name" value="RND_mfp"/>
    <property type="match status" value="1"/>
</dbReference>
<dbReference type="Pfam" id="PF25973">
    <property type="entry name" value="BSH_CzcB"/>
    <property type="match status" value="1"/>
</dbReference>
<dbReference type="InterPro" id="IPR058792">
    <property type="entry name" value="Beta-barrel_RND_2"/>
</dbReference>
<dbReference type="Gene3D" id="2.40.420.20">
    <property type="match status" value="1"/>
</dbReference>
<dbReference type="PROSITE" id="PS51257">
    <property type="entry name" value="PROKAR_LIPOPROTEIN"/>
    <property type="match status" value="1"/>
</dbReference>
<organism evidence="7 8">
    <name type="scientific">Pendulispora rubella</name>
    <dbReference type="NCBI Taxonomy" id="2741070"/>
    <lineage>
        <taxon>Bacteria</taxon>
        <taxon>Pseudomonadati</taxon>
        <taxon>Myxococcota</taxon>
        <taxon>Myxococcia</taxon>
        <taxon>Myxococcales</taxon>
        <taxon>Sorangiineae</taxon>
        <taxon>Pendulisporaceae</taxon>
        <taxon>Pendulispora</taxon>
    </lineage>
</organism>
<evidence type="ECO:0000313" key="7">
    <source>
        <dbReference type="EMBL" id="WXB06426.1"/>
    </source>
</evidence>
<gene>
    <name evidence="7" type="ORF">LVJ94_04090</name>
</gene>
<dbReference type="Pfam" id="PF25975">
    <property type="entry name" value="CzcB_C"/>
    <property type="match status" value="1"/>
</dbReference>
<feature type="domain" description="CzcB-like barrel-sandwich hybrid" evidence="5">
    <location>
        <begin position="92"/>
        <end position="229"/>
    </location>
</feature>
<feature type="signal peptide" evidence="3">
    <location>
        <begin position="1"/>
        <end position="27"/>
    </location>
</feature>
<feature type="chain" id="PRO_5045820793" evidence="3">
    <location>
        <begin position="28"/>
        <end position="384"/>
    </location>
</feature>
<feature type="domain" description="CusB-like beta-barrel" evidence="4">
    <location>
        <begin position="237"/>
        <end position="309"/>
    </location>
</feature>
<evidence type="ECO:0000256" key="1">
    <source>
        <dbReference type="ARBA" id="ARBA00009477"/>
    </source>
</evidence>
<evidence type="ECO:0000313" key="8">
    <source>
        <dbReference type="Proteomes" id="UP001374803"/>
    </source>
</evidence>
<comment type="similarity">
    <text evidence="1">Belongs to the membrane fusion protein (MFP) (TC 8.A.1) family.</text>
</comment>
<keyword evidence="3" id="KW-0732">Signal</keyword>
<dbReference type="RefSeq" id="WP_394836072.1">
    <property type="nucleotide sequence ID" value="NZ_CP089983.1"/>
</dbReference>
<dbReference type="Proteomes" id="UP001374803">
    <property type="component" value="Chromosome"/>
</dbReference>
<feature type="domain" description="CzcB-like C-terminal circularly permuted SH3-like" evidence="6">
    <location>
        <begin position="317"/>
        <end position="373"/>
    </location>
</feature>
<evidence type="ECO:0000256" key="3">
    <source>
        <dbReference type="SAM" id="SignalP"/>
    </source>
</evidence>
<dbReference type="InterPro" id="IPR051909">
    <property type="entry name" value="MFP_Cation_Efflux"/>
</dbReference>
<name>A0ABZ2L664_9BACT</name>
<accession>A0ABZ2L664</accession>
<proteinExistence type="inferred from homology"/>
<keyword evidence="8" id="KW-1185">Reference proteome</keyword>
<dbReference type="Gene3D" id="2.40.30.170">
    <property type="match status" value="1"/>
</dbReference>
<reference evidence="7" key="1">
    <citation type="submission" date="2021-12" db="EMBL/GenBank/DDBJ databases">
        <title>Discovery of the Pendulisporaceae a myxobacterial family with distinct sporulation behavior and unique specialized metabolism.</title>
        <authorList>
            <person name="Garcia R."/>
            <person name="Popoff A."/>
            <person name="Bader C.D."/>
            <person name="Loehr J."/>
            <person name="Walesch S."/>
            <person name="Walt C."/>
            <person name="Boldt J."/>
            <person name="Bunk B."/>
            <person name="Haeckl F.J.F.P.J."/>
            <person name="Gunesch A.P."/>
            <person name="Birkelbach J."/>
            <person name="Nuebel U."/>
            <person name="Pietschmann T."/>
            <person name="Bach T."/>
            <person name="Mueller R."/>
        </authorList>
    </citation>
    <scope>NUCLEOTIDE SEQUENCE</scope>
    <source>
        <strain evidence="7">MSr11367</strain>
    </source>
</reference>
<dbReference type="Pfam" id="PF25954">
    <property type="entry name" value="Beta-barrel_RND_2"/>
    <property type="match status" value="1"/>
</dbReference>
<evidence type="ECO:0000256" key="2">
    <source>
        <dbReference type="ARBA" id="ARBA00022448"/>
    </source>
</evidence>
<evidence type="ECO:0000259" key="5">
    <source>
        <dbReference type="Pfam" id="PF25973"/>
    </source>
</evidence>
<dbReference type="PANTHER" id="PTHR30097:SF4">
    <property type="entry name" value="SLR6042 PROTEIN"/>
    <property type="match status" value="1"/>
</dbReference>
<sequence>MARPKKTGTLRFFFLFGWLMSVGGCKAQGAEHAPSSSALPPPPYEIVTKDELRVRHDLYEKLAFATATKSDVEAIVQGFGRVAFAPNGSYAVRVPFSGFVLRVHVAVGDDVRIGQPLATLRSSDLAKMRADARKLQAMVDTERDTVERIEKLVPEGAASGRELIESKGRLSAGTAELQGIREALAAASTPGEGGEEFVLRATAPGRVLARQIAPGERVDPNSDKPIFLIGNPTAVVVRAAFPERDAPLLREGSPCSVCVPALGSGKIEGSVVNLVHALDMRTHTVEASCAPSTSDARLSADMTAKVDVTVRGAGVLVVPRSAVLLRRDARVVFVATGEERLSRRTVDLGAAVGDNVQIVRGVQAGERVVTANAVLFDGELDRVL</sequence>
<evidence type="ECO:0000259" key="6">
    <source>
        <dbReference type="Pfam" id="PF25975"/>
    </source>
</evidence>
<protein>
    <submittedName>
        <fullName evidence="7">Efflux RND transporter periplasmic adaptor subunit</fullName>
    </submittedName>
</protein>
<dbReference type="InterPro" id="IPR058649">
    <property type="entry name" value="CzcB_C"/>
</dbReference>
<dbReference type="InterPro" id="IPR058647">
    <property type="entry name" value="BSH_CzcB-like"/>
</dbReference>
<dbReference type="PANTHER" id="PTHR30097">
    <property type="entry name" value="CATION EFFLUX SYSTEM PROTEIN CUSB"/>
    <property type="match status" value="1"/>
</dbReference>
<evidence type="ECO:0000259" key="4">
    <source>
        <dbReference type="Pfam" id="PF25954"/>
    </source>
</evidence>